<feature type="domain" description="Beta-galactosidase 1-like first all-beta" evidence="1">
    <location>
        <begin position="40"/>
        <end position="101"/>
    </location>
</feature>
<dbReference type="AlphaFoldDB" id="A0A5N5T6R6"/>
<protein>
    <submittedName>
        <fullName evidence="2">Beta-galactosidase-1-like protein 2</fullName>
    </submittedName>
</protein>
<evidence type="ECO:0000313" key="3">
    <source>
        <dbReference type="Proteomes" id="UP000326759"/>
    </source>
</evidence>
<dbReference type="InterPro" id="IPR048912">
    <property type="entry name" value="BetaGal1-like_ABD1"/>
</dbReference>
<dbReference type="Proteomes" id="UP000326759">
    <property type="component" value="Unassembled WGS sequence"/>
</dbReference>
<feature type="non-terminal residue" evidence="2">
    <location>
        <position position="131"/>
    </location>
</feature>
<keyword evidence="3" id="KW-1185">Reference proteome</keyword>
<dbReference type="Gene3D" id="2.60.120.260">
    <property type="entry name" value="Galactose-binding domain-like"/>
    <property type="match status" value="1"/>
</dbReference>
<evidence type="ECO:0000313" key="2">
    <source>
        <dbReference type="EMBL" id="KAB7501869.1"/>
    </source>
</evidence>
<dbReference type="Pfam" id="PF21317">
    <property type="entry name" value="BetaGal_ABD_1"/>
    <property type="match status" value="1"/>
</dbReference>
<dbReference type="EMBL" id="SEYY01009263">
    <property type="protein sequence ID" value="KAB7501869.1"/>
    <property type="molecule type" value="Genomic_DNA"/>
</dbReference>
<organism evidence="2 3">
    <name type="scientific">Armadillidium nasatum</name>
    <dbReference type="NCBI Taxonomy" id="96803"/>
    <lineage>
        <taxon>Eukaryota</taxon>
        <taxon>Metazoa</taxon>
        <taxon>Ecdysozoa</taxon>
        <taxon>Arthropoda</taxon>
        <taxon>Crustacea</taxon>
        <taxon>Multicrustacea</taxon>
        <taxon>Malacostraca</taxon>
        <taxon>Eumalacostraca</taxon>
        <taxon>Peracarida</taxon>
        <taxon>Isopoda</taxon>
        <taxon>Oniscidea</taxon>
        <taxon>Crinocheta</taxon>
        <taxon>Armadillidiidae</taxon>
        <taxon>Armadillidium</taxon>
    </lineage>
</organism>
<sequence>MEEFSFLNNGSGQSFGYVYYTTKVTLPAGTSTLLIRGHVRDKTLDFDIPEGGETEVSILLENLGRVNYGEPHDFVQKKGIWEGVVYVNLEKVPRWDVTPLEFKKNFLNSIFINVLKQIKTNTLFNLFNYNL</sequence>
<accession>A0A5N5T6R6</accession>
<comment type="caution">
    <text evidence="2">The sequence shown here is derived from an EMBL/GenBank/DDBJ whole genome shotgun (WGS) entry which is preliminary data.</text>
</comment>
<dbReference type="OrthoDB" id="1657402at2759"/>
<reference evidence="2 3" key="1">
    <citation type="journal article" date="2019" name="PLoS Biol.">
        <title>Sex chromosomes control vertical transmission of feminizing Wolbachia symbionts in an isopod.</title>
        <authorList>
            <person name="Becking T."/>
            <person name="Chebbi M.A."/>
            <person name="Giraud I."/>
            <person name="Moumen B."/>
            <person name="Laverre T."/>
            <person name="Caubet Y."/>
            <person name="Peccoud J."/>
            <person name="Gilbert C."/>
            <person name="Cordaux R."/>
        </authorList>
    </citation>
    <scope>NUCLEOTIDE SEQUENCE [LARGE SCALE GENOMIC DNA]</scope>
    <source>
        <strain evidence="2">ANa2</strain>
        <tissue evidence="2">Whole body excluding digestive tract and cuticle</tissue>
    </source>
</reference>
<gene>
    <name evidence="2" type="primary">GLB1L2</name>
    <name evidence="2" type="ORF">Anas_13199</name>
</gene>
<evidence type="ECO:0000259" key="1">
    <source>
        <dbReference type="Pfam" id="PF21317"/>
    </source>
</evidence>
<name>A0A5N5T6R6_9CRUS</name>
<proteinExistence type="predicted"/>